<dbReference type="GO" id="GO:1904263">
    <property type="term" value="P:positive regulation of TORC1 signaling"/>
    <property type="evidence" value="ECO:0007669"/>
    <property type="project" value="TreeGrafter"/>
</dbReference>
<dbReference type="OrthoDB" id="5599713at2759"/>
<protein>
    <recommendedName>
        <fullName evidence="1">UDENN FLCN/SMCR8-type domain-containing protein</fullName>
    </recommendedName>
</protein>
<dbReference type="EMBL" id="CAJOBA010000081">
    <property type="protein sequence ID" value="CAF3502096.1"/>
    <property type="molecule type" value="Genomic_DNA"/>
</dbReference>
<evidence type="ECO:0000313" key="3">
    <source>
        <dbReference type="EMBL" id="CAF0873582.1"/>
    </source>
</evidence>
<proteinExistence type="predicted"/>
<evidence type="ECO:0000313" key="2">
    <source>
        <dbReference type="EMBL" id="CAF0727764.1"/>
    </source>
</evidence>
<evidence type="ECO:0000313" key="5">
    <source>
        <dbReference type="EMBL" id="CAF3660791.1"/>
    </source>
</evidence>
<evidence type="ECO:0000313" key="4">
    <source>
        <dbReference type="EMBL" id="CAF3502096.1"/>
    </source>
</evidence>
<dbReference type="InterPro" id="IPR021713">
    <property type="entry name" value="Folliculin"/>
</dbReference>
<dbReference type="InterPro" id="IPR037520">
    <property type="entry name" value="Folliculin/SMCR8_longin"/>
</dbReference>
<dbReference type="PANTHER" id="PTHR31441">
    <property type="entry name" value="FOLLICULIN FAMILY MEMBER"/>
    <property type="match status" value="1"/>
</dbReference>
<keyword evidence="6" id="KW-1185">Reference proteome</keyword>
<dbReference type="Proteomes" id="UP000681722">
    <property type="component" value="Unassembled WGS sequence"/>
</dbReference>
<sequence>MNASVFLHHFCDLHGPTILLCTETQYIHDCDDDDMLKLFYSQYIKAENSNTKTTCKSCTLSLDPVLISSIDRERHLLFISAPSPNNQELYKIGRNACLRSLNCERSSDNDKGVLFGDDESGYCLSFTFSIKDFHARGNQRLYSLCYLTSDKYYIISLLPIINEYVKLIAGWIQNDANLMYEKEARVKITTPTPSTTSSSRYGHITTLPTYVYRMPPRTPISKTLSEITHDQHIAYRIHSLFVWLLRLTNSAIQENLFDAMPTEEDTTRIERKGTV</sequence>
<gene>
    <name evidence="3" type="ORF">GPM918_LOCUS7230</name>
    <name evidence="2" type="ORF">OVA965_LOCUS569</name>
    <name evidence="5" type="ORF">SRO942_LOCUS7233</name>
    <name evidence="4" type="ORF">TMI583_LOCUS569</name>
</gene>
<dbReference type="EMBL" id="CAJNOK010000081">
    <property type="protein sequence ID" value="CAF0727764.1"/>
    <property type="molecule type" value="Genomic_DNA"/>
</dbReference>
<organism evidence="3 6">
    <name type="scientific">Didymodactylos carnosus</name>
    <dbReference type="NCBI Taxonomy" id="1234261"/>
    <lineage>
        <taxon>Eukaryota</taxon>
        <taxon>Metazoa</taxon>
        <taxon>Spiralia</taxon>
        <taxon>Gnathifera</taxon>
        <taxon>Rotifera</taxon>
        <taxon>Eurotatoria</taxon>
        <taxon>Bdelloidea</taxon>
        <taxon>Philodinida</taxon>
        <taxon>Philodinidae</taxon>
        <taxon>Didymodactylos</taxon>
    </lineage>
</organism>
<dbReference type="PANTHER" id="PTHR31441:SF2">
    <property type="entry name" value="FOLLICULIN"/>
    <property type="match status" value="1"/>
</dbReference>
<dbReference type="Proteomes" id="UP000677228">
    <property type="component" value="Unassembled WGS sequence"/>
</dbReference>
<comment type="caution">
    <text evidence="3">The sequence shown here is derived from an EMBL/GenBank/DDBJ whole genome shotgun (WGS) entry which is preliminary data.</text>
</comment>
<dbReference type="PROSITE" id="PS51834">
    <property type="entry name" value="DENN_FLCN_SMCR8"/>
    <property type="match status" value="1"/>
</dbReference>
<dbReference type="Pfam" id="PF11704">
    <property type="entry name" value="Folliculin"/>
    <property type="match status" value="1"/>
</dbReference>
<dbReference type="Proteomes" id="UP000663829">
    <property type="component" value="Unassembled WGS sequence"/>
</dbReference>
<evidence type="ECO:0000313" key="6">
    <source>
        <dbReference type="Proteomes" id="UP000663829"/>
    </source>
</evidence>
<dbReference type="GO" id="GO:0005096">
    <property type="term" value="F:GTPase activator activity"/>
    <property type="evidence" value="ECO:0007669"/>
    <property type="project" value="InterPro"/>
</dbReference>
<accession>A0A813XRA2</accession>
<dbReference type="InterPro" id="IPR037521">
    <property type="entry name" value="FLCN/SMCR8_DENN"/>
</dbReference>
<evidence type="ECO:0000259" key="1">
    <source>
        <dbReference type="PROSITE" id="PS51834"/>
    </source>
</evidence>
<dbReference type="AlphaFoldDB" id="A0A813XRA2"/>
<name>A0A813XRA2_9BILA</name>
<dbReference type="GO" id="GO:0005829">
    <property type="term" value="C:cytosol"/>
    <property type="evidence" value="ECO:0007669"/>
    <property type="project" value="TreeGrafter"/>
</dbReference>
<reference evidence="3" key="1">
    <citation type="submission" date="2021-02" db="EMBL/GenBank/DDBJ databases">
        <authorList>
            <person name="Nowell W R."/>
        </authorList>
    </citation>
    <scope>NUCLEOTIDE SEQUENCE</scope>
</reference>
<dbReference type="EMBL" id="CAJOBC010001169">
    <property type="protein sequence ID" value="CAF3660791.1"/>
    <property type="molecule type" value="Genomic_DNA"/>
</dbReference>
<dbReference type="Proteomes" id="UP000682733">
    <property type="component" value="Unassembled WGS sequence"/>
</dbReference>
<feature type="domain" description="UDENN FLCN/SMCR8-type" evidence="1">
    <location>
        <begin position="57"/>
        <end position="275"/>
    </location>
</feature>
<dbReference type="EMBL" id="CAJNOQ010001168">
    <property type="protein sequence ID" value="CAF0873582.1"/>
    <property type="molecule type" value="Genomic_DNA"/>
</dbReference>